<reference evidence="1 2" key="1">
    <citation type="submission" date="2019-09" db="EMBL/GenBank/DDBJ databases">
        <title>Actinomadura physcomitrii sp. nov., a novel actinomycete isolated from moss [Physcomitrium sphaericum (Ludw) Fuernr].</title>
        <authorList>
            <person name="Zhuang X."/>
            <person name="Liu C."/>
        </authorList>
    </citation>
    <scope>NUCLEOTIDE SEQUENCE [LARGE SCALE GENOMIC DNA]</scope>
    <source>
        <strain evidence="1 2">HMC1</strain>
    </source>
</reference>
<dbReference type="AlphaFoldDB" id="A0A6H9YT10"/>
<proteinExistence type="predicted"/>
<gene>
    <name evidence="1" type="ORF">F8566_09310</name>
</gene>
<name>A0A6H9YT10_9ACTN</name>
<evidence type="ECO:0000313" key="1">
    <source>
        <dbReference type="EMBL" id="KAB2350021.1"/>
    </source>
</evidence>
<dbReference type="RefSeq" id="WP_151559580.1">
    <property type="nucleotide sequence ID" value="NZ_WBMT01000004.1"/>
</dbReference>
<organism evidence="1 2">
    <name type="scientific">Actinomadura rudentiformis</name>
    <dbReference type="NCBI Taxonomy" id="359158"/>
    <lineage>
        <taxon>Bacteria</taxon>
        <taxon>Bacillati</taxon>
        <taxon>Actinomycetota</taxon>
        <taxon>Actinomycetes</taxon>
        <taxon>Streptosporangiales</taxon>
        <taxon>Thermomonosporaceae</taxon>
        <taxon>Actinomadura</taxon>
    </lineage>
</organism>
<accession>A0A6H9YT10</accession>
<comment type="caution">
    <text evidence="1">The sequence shown here is derived from an EMBL/GenBank/DDBJ whole genome shotgun (WGS) entry which is preliminary data.</text>
</comment>
<keyword evidence="2" id="KW-1185">Reference proteome</keyword>
<dbReference type="Proteomes" id="UP000468735">
    <property type="component" value="Unassembled WGS sequence"/>
</dbReference>
<dbReference type="EMBL" id="WBMT01000004">
    <property type="protein sequence ID" value="KAB2350021.1"/>
    <property type="molecule type" value="Genomic_DNA"/>
</dbReference>
<sequence length="68" mass="7020">MSRLTQAQRQARTRASVLASAIGLTGTNDRTEAAARIQDGVIVARAHGRGAAHAVATAHATRSQRAGT</sequence>
<evidence type="ECO:0000313" key="2">
    <source>
        <dbReference type="Proteomes" id="UP000468735"/>
    </source>
</evidence>
<protein>
    <submittedName>
        <fullName evidence="1">Uncharacterized protein</fullName>
    </submittedName>
</protein>